<evidence type="ECO:0000313" key="2">
    <source>
        <dbReference type="Proteomes" id="UP001345963"/>
    </source>
</evidence>
<sequence length="123" mass="14321">MPAENIGDQQRNCIYSPGENSFNAPSNRELQKEMVETFISHKYTHIQQKLHCLFTSLCHSRMLSISLTSFWCSHYLWSLFSLCFVLNSQRVMILWHGLNIQLFKDIMAISYGAFSCFTHSVSF</sequence>
<evidence type="ECO:0000313" key="1">
    <source>
        <dbReference type="EMBL" id="MED6255716.1"/>
    </source>
</evidence>
<protein>
    <submittedName>
        <fullName evidence="1">Uncharacterized protein</fullName>
    </submittedName>
</protein>
<gene>
    <name evidence="1" type="ORF">ATANTOWER_013782</name>
</gene>
<reference evidence="1 2" key="1">
    <citation type="submission" date="2021-07" db="EMBL/GenBank/DDBJ databases">
        <authorList>
            <person name="Palmer J.M."/>
        </authorList>
    </citation>
    <scope>NUCLEOTIDE SEQUENCE [LARGE SCALE GENOMIC DNA]</scope>
    <source>
        <strain evidence="1 2">AT_MEX2019</strain>
        <tissue evidence="1">Muscle</tissue>
    </source>
</reference>
<proteinExistence type="predicted"/>
<dbReference type="Proteomes" id="UP001345963">
    <property type="component" value="Unassembled WGS sequence"/>
</dbReference>
<dbReference type="EMBL" id="JAHUTI010071731">
    <property type="protein sequence ID" value="MED6255716.1"/>
    <property type="molecule type" value="Genomic_DNA"/>
</dbReference>
<organism evidence="1 2">
    <name type="scientific">Ataeniobius toweri</name>
    <dbReference type="NCBI Taxonomy" id="208326"/>
    <lineage>
        <taxon>Eukaryota</taxon>
        <taxon>Metazoa</taxon>
        <taxon>Chordata</taxon>
        <taxon>Craniata</taxon>
        <taxon>Vertebrata</taxon>
        <taxon>Euteleostomi</taxon>
        <taxon>Actinopterygii</taxon>
        <taxon>Neopterygii</taxon>
        <taxon>Teleostei</taxon>
        <taxon>Neoteleostei</taxon>
        <taxon>Acanthomorphata</taxon>
        <taxon>Ovalentaria</taxon>
        <taxon>Atherinomorphae</taxon>
        <taxon>Cyprinodontiformes</taxon>
        <taxon>Goodeidae</taxon>
        <taxon>Ataeniobius</taxon>
    </lineage>
</organism>
<keyword evidence="2" id="KW-1185">Reference proteome</keyword>
<name>A0ABU7BZ03_9TELE</name>
<comment type="caution">
    <text evidence="1">The sequence shown here is derived from an EMBL/GenBank/DDBJ whole genome shotgun (WGS) entry which is preliminary data.</text>
</comment>
<accession>A0ABU7BZ03</accession>